<dbReference type="EMBL" id="LHPH01000033">
    <property type="protein sequence ID" value="KPH56797.1"/>
    <property type="molecule type" value="Genomic_DNA"/>
</dbReference>
<comment type="caution">
    <text evidence="2">The sequence shown here is derived from an EMBL/GenBank/DDBJ whole genome shotgun (WGS) entry which is preliminary data.</text>
</comment>
<dbReference type="Pfam" id="PF00128">
    <property type="entry name" value="Alpha-amylase"/>
    <property type="match status" value="2"/>
</dbReference>
<dbReference type="Gene3D" id="3.20.20.80">
    <property type="entry name" value="Glycosidases"/>
    <property type="match status" value="2"/>
</dbReference>
<keyword evidence="3" id="KW-1185">Reference proteome</keyword>
<dbReference type="SMART" id="SM00642">
    <property type="entry name" value="Aamy"/>
    <property type="match status" value="1"/>
</dbReference>
<dbReference type="PATRIC" id="fig|187330.3.peg.2961"/>
<dbReference type="Proteomes" id="UP000037848">
    <property type="component" value="Unassembled WGS sequence"/>
</dbReference>
<dbReference type="STRING" id="187330.AMS58_19990"/>
<dbReference type="SUPFAM" id="SSF51011">
    <property type="entry name" value="Glycosyl hydrolase domain"/>
    <property type="match status" value="1"/>
</dbReference>
<dbReference type="SUPFAM" id="SSF51445">
    <property type="entry name" value="(Trans)glycosidases"/>
    <property type="match status" value="1"/>
</dbReference>
<dbReference type="PROSITE" id="PS51257">
    <property type="entry name" value="PROKAR_LIPOPROTEIN"/>
    <property type="match status" value="1"/>
</dbReference>
<dbReference type="RefSeq" id="WP_054456014.1">
    <property type="nucleotide sequence ID" value="NZ_LHPH01000033.1"/>
</dbReference>
<dbReference type="PANTHER" id="PTHR10357:SF205">
    <property type="entry name" value="O-GLYCOSYL HYDROLASE FAMILY 13"/>
    <property type="match status" value="1"/>
</dbReference>
<sequence>MTTQKITISTLKYGPLILASGLLLSGCSEEPAPKAKAQKVHEHVTEHSKPVVYQVFTRLFGNTQTANVPWGTKEQNGVGTFSDFNDAALSGIKELGTTHIWYTGVLHHALVGDYSQYGISQDDPDVVKGRAGSPYAIKDYYDVNPDLAINPERRLEEFSALITRTHQHGMKVVIDIVPNHVARHYKSTAKPMGVKDFGEQDDTSVEYARDNNFYYVTGQSFQVPTSEGYQVLGGNAHPLADNLFDETPAKWTGNGARAAKPDINDWYETIKVNYGVKPDGSYDFPSLPPDYANKDLRAHFEFWQDKELPNSWYKFRDIALYWLDKGVDGFRYDMAEMVPVEFWSFLNSSIKMHNPEAFLLAEVYNPALYRPYIQQGKMDYLYDKVGFYDTLKGVMQGKQAANSIFAPQQAVADIEQHMLHFLENHDEQRIASPDFAGNAAKGKPALVVSHLISRAPTLLYFAQDVGEDGSEYAGFGKPTRTSIFDYIGVPAHQAWMNNGKFDGGALTPEQSQLRNYYKAIMALSKHPAVVAGDMQPLIVTGSEHVAAFSRSIGNQQLWVVSNFSSAQTIVTIEIPMTTLVDDKRGEFKLLDLLEANQTAAMTINEEHAQISLTLDALSSAVLTTGAHNER</sequence>
<reference evidence="2 3" key="1">
    <citation type="submission" date="2015-08" db="EMBL/GenBank/DDBJ databases">
        <title>Draft Genome Sequence of Pseudoalteromonas porphyrae UCD-SED14.</title>
        <authorList>
            <person name="Coil D.A."/>
            <person name="Jospin G."/>
            <person name="Lee R.D."/>
            <person name="Eisen J.A."/>
        </authorList>
    </citation>
    <scope>NUCLEOTIDE SEQUENCE [LARGE SCALE GENOMIC DNA]</scope>
    <source>
        <strain evidence="2 3">UCD-SED14</strain>
    </source>
</reference>
<name>A0A0N1EDA8_9GAMM</name>
<organism evidence="2 3">
    <name type="scientific">Pseudoalteromonas porphyrae</name>
    <dbReference type="NCBI Taxonomy" id="187330"/>
    <lineage>
        <taxon>Bacteria</taxon>
        <taxon>Pseudomonadati</taxon>
        <taxon>Pseudomonadota</taxon>
        <taxon>Gammaproteobacteria</taxon>
        <taxon>Alteromonadales</taxon>
        <taxon>Pseudoalteromonadaceae</taxon>
        <taxon>Pseudoalteromonas</taxon>
    </lineage>
</organism>
<evidence type="ECO:0000313" key="2">
    <source>
        <dbReference type="EMBL" id="KPH56797.1"/>
    </source>
</evidence>
<dbReference type="CDD" id="cd11349">
    <property type="entry name" value="AmyAc_3"/>
    <property type="match status" value="1"/>
</dbReference>
<gene>
    <name evidence="2" type="ORF">ADS77_20175</name>
</gene>
<dbReference type="AlphaFoldDB" id="A0A0N1EDA8"/>
<feature type="domain" description="Glycosyl hydrolase family 13 catalytic" evidence="1">
    <location>
        <begin position="54"/>
        <end position="492"/>
    </location>
</feature>
<dbReference type="InterPro" id="IPR006047">
    <property type="entry name" value="GH13_cat_dom"/>
</dbReference>
<dbReference type="Gene3D" id="2.60.40.1180">
    <property type="entry name" value="Golgi alpha-mannosidase II"/>
    <property type="match status" value="1"/>
</dbReference>
<accession>A0A0N1EDA8</accession>
<dbReference type="InterPro" id="IPR017853">
    <property type="entry name" value="GH"/>
</dbReference>
<dbReference type="PANTHER" id="PTHR10357">
    <property type="entry name" value="ALPHA-AMYLASE FAMILY MEMBER"/>
    <property type="match status" value="1"/>
</dbReference>
<dbReference type="OrthoDB" id="9805159at2"/>
<dbReference type="InterPro" id="IPR013780">
    <property type="entry name" value="Glyco_hydro_b"/>
</dbReference>
<proteinExistence type="predicted"/>
<protein>
    <submittedName>
        <fullName evidence="2">Alpha-amylase</fullName>
    </submittedName>
</protein>
<dbReference type="GO" id="GO:0009313">
    <property type="term" value="P:oligosaccharide catabolic process"/>
    <property type="evidence" value="ECO:0007669"/>
    <property type="project" value="TreeGrafter"/>
</dbReference>
<evidence type="ECO:0000259" key="1">
    <source>
        <dbReference type="SMART" id="SM00642"/>
    </source>
</evidence>
<evidence type="ECO:0000313" key="3">
    <source>
        <dbReference type="Proteomes" id="UP000037848"/>
    </source>
</evidence>
<dbReference type="GO" id="GO:0004556">
    <property type="term" value="F:alpha-amylase activity"/>
    <property type="evidence" value="ECO:0007669"/>
    <property type="project" value="TreeGrafter"/>
</dbReference>